<dbReference type="EMBL" id="JAFIMR010000011">
    <property type="protein sequence ID" value="KAI1872609.1"/>
    <property type="molecule type" value="Genomic_DNA"/>
</dbReference>
<feature type="region of interest" description="Disordered" evidence="1">
    <location>
        <begin position="76"/>
        <end position="134"/>
    </location>
</feature>
<keyword evidence="3" id="KW-1185">Reference proteome</keyword>
<gene>
    <name evidence="2" type="ORF">JX265_005489</name>
</gene>
<feature type="region of interest" description="Disordered" evidence="1">
    <location>
        <begin position="293"/>
        <end position="319"/>
    </location>
</feature>
<evidence type="ECO:0008006" key="4">
    <source>
        <dbReference type="Google" id="ProtNLM"/>
    </source>
</evidence>
<feature type="compositionally biased region" description="Low complexity" evidence="1">
    <location>
        <begin position="80"/>
        <end position="107"/>
    </location>
</feature>
<organism evidence="2 3">
    <name type="scientific">Neoarthrinium moseri</name>
    <dbReference type="NCBI Taxonomy" id="1658444"/>
    <lineage>
        <taxon>Eukaryota</taxon>
        <taxon>Fungi</taxon>
        <taxon>Dikarya</taxon>
        <taxon>Ascomycota</taxon>
        <taxon>Pezizomycotina</taxon>
        <taxon>Sordariomycetes</taxon>
        <taxon>Xylariomycetidae</taxon>
        <taxon>Amphisphaeriales</taxon>
        <taxon>Apiosporaceae</taxon>
        <taxon>Neoarthrinium</taxon>
    </lineage>
</organism>
<proteinExistence type="predicted"/>
<reference evidence="2" key="1">
    <citation type="submission" date="2021-03" db="EMBL/GenBank/DDBJ databases">
        <title>Revisited historic fungal species revealed as producer of novel bioactive compounds through whole genome sequencing and comparative genomics.</title>
        <authorList>
            <person name="Vignolle G.A."/>
            <person name="Hochenegger N."/>
            <person name="Mach R.L."/>
            <person name="Mach-Aigner A.R."/>
            <person name="Javad Rahimi M."/>
            <person name="Salim K.A."/>
            <person name="Chan C.M."/>
            <person name="Lim L.B.L."/>
            <person name="Cai F."/>
            <person name="Druzhinina I.S."/>
            <person name="U'Ren J.M."/>
            <person name="Derntl C."/>
        </authorList>
    </citation>
    <scope>NUCLEOTIDE SEQUENCE</scope>
    <source>
        <strain evidence="2">TUCIM 5799</strain>
    </source>
</reference>
<sequence length="352" mass="39732">MESQRGGEKPMARARKTENVDEAFLETFKWMDEEEDLDLRLHLDDYHANLRDTVPVQTKDHRPSFRRHLSINKIPFGRASVSSSRPTVSSTTSTPTSPTSTLVTNTPHARRKSRALSLIQPRHIPQESTGSAASFDPAAAHYQDPEARLKLRVYLASPQKFDEAVQFGFPSNDVLSARPAQTSENLKRNNSRRVLSEDTSQCRTFFSDDQSSTYSEDISLPDPESPRTPHSPEKQTAKPQQLAPEIDTNYSRKISESYAQAPAASREMTLRMTLTRPDLRACEDQIYGWQSETTTQAGGSSLAREELPPRVNNADSRPKESFERFFASLDEEESPATNGGVVKRMWNKMRRS</sequence>
<dbReference type="Proteomes" id="UP000829685">
    <property type="component" value="Unassembled WGS sequence"/>
</dbReference>
<evidence type="ECO:0000313" key="2">
    <source>
        <dbReference type="EMBL" id="KAI1872609.1"/>
    </source>
</evidence>
<evidence type="ECO:0000256" key="1">
    <source>
        <dbReference type="SAM" id="MobiDB-lite"/>
    </source>
</evidence>
<dbReference type="OrthoDB" id="5380370at2759"/>
<name>A0A9P9WNS1_9PEZI</name>
<evidence type="ECO:0000313" key="3">
    <source>
        <dbReference type="Proteomes" id="UP000829685"/>
    </source>
</evidence>
<feature type="region of interest" description="Disordered" evidence="1">
    <location>
        <begin position="176"/>
        <end position="252"/>
    </location>
</feature>
<feature type="compositionally biased region" description="Basic and acidic residues" evidence="1">
    <location>
        <begin position="224"/>
        <end position="236"/>
    </location>
</feature>
<protein>
    <recommendedName>
        <fullName evidence="4">Mucin</fullName>
    </recommendedName>
</protein>
<feature type="compositionally biased region" description="Polar residues" evidence="1">
    <location>
        <begin position="197"/>
        <end position="216"/>
    </location>
</feature>
<accession>A0A9P9WNS1</accession>
<comment type="caution">
    <text evidence="2">The sequence shown here is derived from an EMBL/GenBank/DDBJ whole genome shotgun (WGS) entry which is preliminary data.</text>
</comment>
<dbReference type="AlphaFoldDB" id="A0A9P9WNS1"/>